<protein>
    <submittedName>
        <fullName evidence="2">Uncharacterized protein</fullName>
    </submittedName>
</protein>
<feature type="compositionally biased region" description="Basic residues" evidence="1">
    <location>
        <begin position="167"/>
        <end position="176"/>
    </location>
</feature>
<feature type="compositionally biased region" description="Low complexity" evidence="1">
    <location>
        <begin position="264"/>
        <end position="285"/>
    </location>
</feature>
<evidence type="ECO:0000313" key="3">
    <source>
        <dbReference type="Proteomes" id="UP000199622"/>
    </source>
</evidence>
<feature type="region of interest" description="Disordered" evidence="1">
    <location>
        <begin position="257"/>
        <end position="293"/>
    </location>
</feature>
<dbReference type="Proteomes" id="UP000199622">
    <property type="component" value="Unassembled WGS sequence"/>
</dbReference>
<feature type="region of interest" description="Disordered" evidence="1">
    <location>
        <begin position="82"/>
        <end position="217"/>
    </location>
</feature>
<reference evidence="3" key="1">
    <citation type="submission" date="2016-10" db="EMBL/GenBank/DDBJ databases">
        <authorList>
            <person name="Varghese N."/>
            <person name="Submissions S."/>
        </authorList>
    </citation>
    <scope>NUCLEOTIDE SEQUENCE [LARGE SCALE GENOMIC DNA]</scope>
    <source>
        <strain evidence="3">DSM 44544</strain>
    </source>
</reference>
<keyword evidence="3" id="KW-1185">Reference proteome</keyword>
<sequence length="293" mass="30620">MGRGEMRDPKATRLGTESYRGRTGRASAASAPGDQGTGGPARRVRRACRVRLAAGVRGSPLPPSTLATTRARTAAHRLVRRVRPAAGPSRPAFGTGGRRCSPGRLRSDSRCPGRAAGFRRCRRRPDRAWREAGSRRAPSAGRRRPTTGPAGAPPAPAGRLSGSSNPGRHRSRRRPRSTGTPPRSASTVPGIPLAPGTSRHPAPPGRDVKAGDPAAARGTARWRAELVAVGRKTSSSLRIAPSCTSGRAAPRFTPCTVRNSGTRSGPAGPGLALAAPSSRAAGRSPPGRRFRRR</sequence>
<feature type="compositionally biased region" description="Low complexity" evidence="1">
    <location>
        <begin position="24"/>
        <end position="33"/>
    </location>
</feature>
<proteinExistence type="predicted"/>
<feature type="region of interest" description="Disordered" evidence="1">
    <location>
        <begin position="1"/>
        <end position="44"/>
    </location>
</feature>
<feature type="compositionally biased region" description="Basic and acidic residues" evidence="1">
    <location>
        <begin position="1"/>
        <end position="11"/>
    </location>
</feature>
<name>A0A1H4SVN3_9PSEU</name>
<feature type="compositionally biased region" description="Low complexity" evidence="1">
    <location>
        <begin position="157"/>
        <end position="166"/>
    </location>
</feature>
<feature type="compositionally biased region" description="Low complexity" evidence="1">
    <location>
        <begin position="177"/>
        <end position="187"/>
    </location>
</feature>
<evidence type="ECO:0000313" key="2">
    <source>
        <dbReference type="EMBL" id="SEC48255.1"/>
    </source>
</evidence>
<evidence type="ECO:0000256" key="1">
    <source>
        <dbReference type="SAM" id="MobiDB-lite"/>
    </source>
</evidence>
<organism evidence="2 3">
    <name type="scientific">Amycolatopsis tolypomycina</name>
    <dbReference type="NCBI Taxonomy" id="208445"/>
    <lineage>
        <taxon>Bacteria</taxon>
        <taxon>Bacillati</taxon>
        <taxon>Actinomycetota</taxon>
        <taxon>Actinomycetes</taxon>
        <taxon>Pseudonocardiales</taxon>
        <taxon>Pseudonocardiaceae</taxon>
        <taxon>Amycolatopsis</taxon>
    </lineage>
</organism>
<dbReference type="AlphaFoldDB" id="A0A1H4SVN3"/>
<dbReference type="EMBL" id="FNSO01000004">
    <property type="protein sequence ID" value="SEC48255.1"/>
    <property type="molecule type" value="Genomic_DNA"/>
</dbReference>
<gene>
    <name evidence="2" type="ORF">SAMN04489727_3915</name>
</gene>
<accession>A0A1H4SVN3</accession>
<feature type="compositionally biased region" description="Low complexity" evidence="1">
    <location>
        <begin position="135"/>
        <end position="150"/>
    </location>
</feature>